<dbReference type="EMBL" id="FTOF01000005">
    <property type="protein sequence ID" value="SIS46580.1"/>
    <property type="molecule type" value="Genomic_DNA"/>
</dbReference>
<evidence type="ECO:0000256" key="13">
    <source>
        <dbReference type="SAM" id="Phobius"/>
    </source>
</evidence>
<comment type="similarity">
    <text evidence="10">Belongs to the acyltransferase CrtO family.</text>
</comment>
<evidence type="ECO:0000256" key="11">
    <source>
        <dbReference type="ARBA" id="ARBA00023667"/>
    </source>
</evidence>
<dbReference type="GO" id="GO:0016746">
    <property type="term" value="F:acyltransferase activity"/>
    <property type="evidence" value="ECO:0007669"/>
    <property type="project" value="UniProtKB-KW"/>
</dbReference>
<evidence type="ECO:0000256" key="10">
    <source>
        <dbReference type="ARBA" id="ARBA00023603"/>
    </source>
</evidence>
<keyword evidence="8" id="KW-0012">Acyltransferase</keyword>
<proteinExistence type="inferred from homology"/>
<evidence type="ECO:0000256" key="2">
    <source>
        <dbReference type="ARBA" id="ARBA00022475"/>
    </source>
</evidence>
<dbReference type="Pfam" id="PF18927">
    <property type="entry name" value="CrtO"/>
    <property type="match status" value="1"/>
</dbReference>
<evidence type="ECO:0000313" key="15">
    <source>
        <dbReference type="Proteomes" id="UP000186292"/>
    </source>
</evidence>
<keyword evidence="5" id="KW-0732">Signal</keyword>
<dbReference type="Proteomes" id="UP000186292">
    <property type="component" value="Unassembled WGS sequence"/>
</dbReference>
<evidence type="ECO:0000256" key="4">
    <source>
        <dbReference type="ARBA" id="ARBA00022692"/>
    </source>
</evidence>
<evidence type="ECO:0000256" key="6">
    <source>
        <dbReference type="ARBA" id="ARBA00022989"/>
    </source>
</evidence>
<keyword evidence="6 13" id="KW-1133">Transmembrane helix</keyword>
<protein>
    <recommendedName>
        <fullName evidence="11">Glycosyl-4,4'-diaponeurosporenoate acyltransferase</fullName>
    </recommendedName>
</protein>
<dbReference type="GO" id="GO:0005886">
    <property type="term" value="C:plasma membrane"/>
    <property type="evidence" value="ECO:0007669"/>
    <property type="project" value="UniProtKB-SubCell"/>
</dbReference>
<evidence type="ECO:0000256" key="3">
    <source>
        <dbReference type="ARBA" id="ARBA00022679"/>
    </source>
</evidence>
<dbReference type="UniPathway" id="UPA00029">
    <property type="reaction ID" value="UER00560"/>
</dbReference>
<evidence type="ECO:0000256" key="5">
    <source>
        <dbReference type="ARBA" id="ARBA00022729"/>
    </source>
</evidence>
<comment type="pathway">
    <text evidence="9">Carotenoid biosynthesis; staphyloxanthin biosynthesis; staphyloxanthin from farnesyl diphosphate: step 5/5.</text>
</comment>
<comment type="function">
    <text evidence="12">Catalyzes the acylation of glycosyl-4,4'-diaponeurosporenoate, i.e. the esterification of glucose at the C6'' position with the carboxyl group of the C(15) fatty acid 12-methyltetradecanoic acid, to yield staphyloxanthin. This is the last step in the biosynthesis of this orange pigment, present in most staphylococci strains.</text>
</comment>
<dbReference type="RefSeq" id="WP_076599188.1">
    <property type="nucleotide sequence ID" value="NZ_CP046976.1"/>
</dbReference>
<evidence type="ECO:0000256" key="9">
    <source>
        <dbReference type="ARBA" id="ARBA00023588"/>
    </source>
</evidence>
<evidence type="ECO:0000313" key="14">
    <source>
        <dbReference type="EMBL" id="SIS46580.1"/>
    </source>
</evidence>
<comment type="subcellular location">
    <subcellularLocation>
        <location evidence="1">Cell membrane</location>
        <topology evidence="1">Single-pass membrane protein</topology>
    </subcellularLocation>
</comment>
<keyword evidence="15" id="KW-1185">Reference proteome</keyword>
<reference evidence="15" key="1">
    <citation type="submission" date="2017-01" db="EMBL/GenBank/DDBJ databases">
        <authorList>
            <person name="Varghese N."/>
            <person name="Submissions S."/>
        </authorList>
    </citation>
    <scope>NUCLEOTIDE SEQUENCE [LARGE SCALE GENOMIC DNA]</scope>
    <source>
        <strain evidence="15">DSM 44531</strain>
    </source>
</reference>
<organism evidence="14 15">
    <name type="scientific">Corynebacterium appendicis CIP 107643</name>
    <dbReference type="NCBI Taxonomy" id="1161099"/>
    <lineage>
        <taxon>Bacteria</taxon>
        <taxon>Bacillati</taxon>
        <taxon>Actinomycetota</taxon>
        <taxon>Actinomycetes</taxon>
        <taxon>Mycobacteriales</taxon>
        <taxon>Corynebacteriaceae</taxon>
        <taxon>Corynebacterium</taxon>
    </lineage>
</organism>
<feature type="transmembrane region" description="Helical" evidence="13">
    <location>
        <begin position="137"/>
        <end position="156"/>
    </location>
</feature>
<gene>
    <name evidence="14" type="ORF">SAMN05444817_105107</name>
</gene>
<evidence type="ECO:0000256" key="8">
    <source>
        <dbReference type="ARBA" id="ARBA00023315"/>
    </source>
</evidence>
<dbReference type="AlphaFoldDB" id="A0A1N7JBB7"/>
<dbReference type="InterPro" id="IPR044021">
    <property type="entry name" value="CrtO"/>
</dbReference>
<keyword evidence="4 13" id="KW-0812">Transmembrane</keyword>
<evidence type="ECO:0000256" key="12">
    <source>
        <dbReference type="ARBA" id="ARBA00025324"/>
    </source>
</evidence>
<accession>A0A1N7JBB7</accession>
<sequence>MIALLATAAAVLGLVIVATSVGANSAGFAITAILLGFGLAPFAGDSLERHVPRSLWDRLSLSHNAYRRLCLPLFNSLLSAVGWNRLIIALRDEQSGESDANRTIRNSRPVQASAAGHTWALLLHIVAAIWAGIAGGWVVSLVLLLIGVFGHLYPVLLQVRVLTRWRELGRI</sequence>
<feature type="transmembrane region" description="Helical" evidence="13">
    <location>
        <begin position="112"/>
        <end position="131"/>
    </location>
</feature>
<evidence type="ECO:0000256" key="7">
    <source>
        <dbReference type="ARBA" id="ARBA00023136"/>
    </source>
</evidence>
<keyword evidence="2" id="KW-1003">Cell membrane</keyword>
<evidence type="ECO:0000256" key="1">
    <source>
        <dbReference type="ARBA" id="ARBA00004162"/>
    </source>
</evidence>
<dbReference type="OrthoDB" id="4427041at2"/>
<keyword evidence="3" id="KW-0808">Transferase</keyword>
<feature type="transmembrane region" description="Helical" evidence="13">
    <location>
        <begin position="28"/>
        <end position="44"/>
    </location>
</feature>
<name>A0A1N7JBB7_9CORY</name>
<keyword evidence="7 13" id="KW-0472">Membrane</keyword>